<feature type="transmembrane region" description="Helical" evidence="13">
    <location>
        <begin position="381"/>
        <end position="404"/>
    </location>
</feature>
<keyword evidence="8 12" id="KW-0406">Ion transport</keyword>
<dbReference type="GeneID" id="105270060"/>
<evidence type="ECO:0000256" key="2">
    <source>
        <dbReference type="ARBA" id="ARBA00007193"/>
    </source>
</evidence>
<reference evidence="15" key="1">
    <citation type="submission" date="2025-08" db="UniProtKB">
        <authorList>
            <consortium name="RefSeq"/>
        </authorList>
    </citation>
    <scope>IDENTIFICATION</scope>
    <source>
        <strain evidence="15">USDA-PBARC FA_bdor</strain>
        <tissue evidence="15">Whole organism</tissue>
    </source>
</reference>
<dbReference type="AlphaFoldDB" id="A0A9R1TEU6"/>
<organism evidence="14 15">
    <name type="scientific">Fopius arisanus</name>
    <dbReference type="NCBI Taxonomy" id="64838"/>
    <lineage>
        <taxon>Eukaryota</taxon>
        <taxon>Metazoa</taxon>
        <taxon>Ecdysozoa</taxon>
        <taxon>Arthropoda</taxon>
        <taxon>Hexapoda</taxon>
        <taxon>Insecta</taxon>
        <taxon>Pterygota</taxon>
        <taxon>Neoptera</taxon>
        <taxon>Endopterygota</taxon>
        <taxon>Hymenoptera</taxon>
        <taxon>Apocrita</taxon>
        <taxon>Ichneumonoidea</taxon>
        <taxon>Braconidae</taxon>
        <taxon>Opiinae</taxon>
        <taxon>Fopius</taxon>
    </lineage>
</organism>
<evidence type="ECO:0000256" key="8">
    <source>
        <dbReference type="ARBA" id="ARBA00023065"/>
    </source>
</evidence>
<evidence type="ECO:0000256" key="3">
    <source>
        <dbReference type="ARBA" id="ARBA00022448"/>
    </source>
</evidence>
<dbReference type="Pfam" id="PF00858">
    <property type="entry name" value="ASC"/>
    <property type="match status" value="2"/>
</dbReference>
<proteinExistence type="inferred from homology"/>
<comment type="similarity">
    <text evidence="2 12">Belongs to the amiloride-sensitive sodium channel (TC 1.A.6) family.</text>
</comment>
<keyword evidence="6 13" id="KW-1133">Transmembrane helix</keyword>
<comment type="subcellular location">
    <subcellularLocation>
        <location evidence="1">Membrane</location>
        <topology evidence="1">Multi-pass membrane protein</topology>
    </subcellularLocation>
</comment>
<keyword evidence="10 12" id="KW-0739">Sodium transport</keyword>
<evidence type="ECO:0000256" key="9">
    <source>
        <dbReference type="ARBA" id="ARBA00023136"/>
    </source>
</evidence>
<evidence type="ECO:0000313" key="15">
    <source>
        <dbReference type="RefSeq" id="XP_011309049.1"/>
    </source>
</evidence>
<evidence type="ECO:0000256" key="7">
    <source>
        <dbReference type="ARBA" id="ARBA00023053"/>
    </source>
</evidence>
<dbReference type="GO" id="GO:0015280">
    <property type="term" value="F:ligand-gated sodium channel activity"/>
    <property type="evidence" value="ECO:0007669"/>
    <property type="project" value="TreeGrafter"/>
</dbReference>
<dbReference type="KEGG" id="fas:105270060"/>
<sequence>MEKRPPFLWRLFKQYLENSSIHGFKYLVEPERHWTERLFWTISCGASIWACGLMVINTITFALSRDVSITMGTNYLEYEAEIPALHFCADINNQAIETVLDYPQLGVKAEKIPTEEELTEIMGLIQPRCGELLEKCLWNDEEIDCCELFFPLQSNSGLCLSSSSVQTMKPGNKTGLRLVMDHRKQEGRLTVLLKSKKGKLPAVGILQAWLTNRYEYPTSETSLDKRVELKERQLIVVDVTAVGMKNQREVIEMPMSKRKCRMSSETGGNLYMKRYNYNGCLMEHQMRNMHRMFGCISHIFPRIPEMRVCNVSELVAGYLFVQGVKSTSQADCLPDCEGIVYDFSLNKYETENFTGGALMQIEVNMLPGPSIQYERYATRSLLQVIISVGSVVSLFMGASLLSFIEIPYWLLIRTNI</sequence>
<keyword evidence="3 12" id="KW-0813">Transport</keyword>
<evidence type="ECO:0000256" key="10">
    <source>
        <dbReference type="ARBA" id="ARBA00023201"/>
    </source>
</evidence>
<keyword evidence="11 12" id="KW-0407">Ion channel</keyword>
<keyword evidence="9 13" id="KW-0472">Membrane</keyword>
<dbReference type="GO" id="GO:0005886">
    <property type="term" value="C:plasma membrane"/>
    <property type="evidence" value="ECO:0007669"/>
    <property type="project" value="TreeGrafter"/>
</dbReference>
<evidence type="ECO:0000256" key="1">
    <source>
        <dbReference type="ARBA" id="ARBA00004141"/>
    </source>
</evidence>
<evidence type="ECO:0000256" key="11">
    <source>
        <dbReference type="ARBA" id="ARBA00023303"/>
    </source>
</evidence>
<evidence type="ECO:0000256" key="4">
    <source>
        <dbReference type="ARBA" id="ARBA00022461"/>
    </source>
</evidence>
<dbReference type="PANTHER" id="PTHR11690:SF175">
    <property type="entry name" value="PICKPOCKET 13-RELATED"/>
    <property type="match status" value="1"/>
</dbReference>
<accession>A0A9R1TEU6</accession>
<keyword evidence="7" id="KW-0915">Sodium</keyword>
<evidence type="ECO:0000256" key="12">
    <source>
        <dbReference type="RuleBase" id="RU000679"/>
    </source>
</evidence>
<protein>
    <submittedName>
        <fullName evidence="15">Pickpocket protein 19</fullName>
    </submittedName>
</protein>
<dbReference type="Gene3D" id="2.60.470.10">
    <property type="entry name" value="Acid-sensing ion channels like domains"/>
    <property type="match status" value="1"/>
</dbReference>
<dbReference type="RefSeq" id="XP_011309049.1">
    <property type="nucleotide sequence ID" value="XM_011310747.1"/>
</dbReference>
<keyword evidence="5 12" id="KW-0812">Transmembrane</keyword>
<evidence type="ECO:0000256" key="13">
    <source>
        <dbReference type="SAM" id="Phobius"/>
    </source>
</evidence>
<dbReference type="PANTHER" id="PTHR11690">
    <property type="entry name" value="AMILORIDE-SENSITIVE SODIUM CHANNEL-RELATED"/>
    <property type="match status" value="1"/>
</dbReference>
<gene>
    <name evidence="15" type="primary">LOC105270060</name>
</gene>
<keyword evidence="4 12" id="KW-0894">Sodium channel</keyword>
<evidence type="ECO:0000313" key="14">
    <source>
        <dbReference type="Proteomes" id="UP000694866"/>
    </source>
</evidence>
<dbReference type="CTD" id="3346226"/>
<evidence type="ECO:0000256" key="6">
    <source>
        <dbReference type="ARBA" id="ARBA00022989"/>
    </source>
</evidence>
<dbReference type="InterPro" id="IPR001873">
    <property type="entry name" value="ENaC"/>
</dbReference>
<evidence type="ECO:0000256" key="5">
    <source>
        <dbReference type="ARBA" id="ARBA00022692"/>
    </source>
</evidence>
<dbReference type="Proteomes" id="UP000694866">
    <property type="component" value="Unplaced"/>
</dbReference>
<dbReference type="OrthoDB" id="5874059at2759"/>
<keyword evidence="14" id="KW-1185">Reference proteome</keyword>
<name>A0A9R1TEU6_9HYME</name>